<dbReference type="OrthoDB" id="19623at2759"/>
<dbReference type="OMA" id="WRPNVIV"/>
<keyword evidence="2" id="KW-1133">Transmembrane helix</keyword>
<feature type="transmembrane region" description="Helical" evidence="2">
    <location>
        <begin position="82"/>
        <end position="101"/>
    </location>
</feature>
<dbReference type="Pfam" id="PF06309">
    <property type="entry name" value="Torsin"/>
    <property type="match status" value="1"/>
</dbReference>
<comment type="similarity">
    <text evidence="1">Belongs to the ClpA/ClpB family. Torsin subfamily.</text>
</comment>
<dbReference type="PANTHER" id="PTHR10760:SF2">
    <property type="entry name" value="LD13476P-RELATED"/>
    <property type="match status" value="1"/>
</dbReference>
<name>A0A9J6FDZ1_HAELO</name>
<keyword evidence="2" id="KW-0472">Membrane</keyword>
<protein>
    <recommendedName>
        <fullName evidence="5">Torsin</fullName>
    </recommendedName>
</protein>
<dbReference type="GO" id="GO:0005737">
    <property type="term" value="C:cytoplasm"/>
    <property type="evidence" value="ECO:0007669"/>
    <property type="project" value="UniProtKB-ARBA"/>
</dbReference>
<accession>A0A9J6FDZ1</accession>
<dbReference type="AlphaFoldDB" id="A0A9J6FDZ1"/>
<proteinExistence type="inferred from homology"/>
<dbReference type="GO" id="GO:0071218">
    <property type="term" value="P:cellular response to misfolded protein"/>
    <property type="evidence" value="ECO:0007669"/>
    <property type="project" value="TreeGrafter"/>
</dbReference>
<evidence type="ECO:0008006" key="5">
    <source>
        <dbReference type="Google" id="ProtNLM"/>
    </source>
</evidence>
<sequence>MMKKRLAITYPGYEPSKSTTNGSSTYSCSPMFSGGLRALGKPFANAGRRHHSRKPGQKQTALRDKCGGIGTKFVTSYVPGTWALLHTCVYLGTLLLVYLFFCRNFLATKQLQVEVLNSTLRQHLIGQEVAVNRTVAAIARYLDGGNFSSSQPLVLVFTGCSGCGKTYALSLIAKEWPHAEVLVASHHLALARRIGDNLSWWLRWTLSSWRPNVILVDDLDLTAVVFVLALSGGASVGEGFALKWLASNGDKVRRDEDVQELVEVYRHVLPPWLRSAAIVPFLPLTKADVKKCVLRELALHTPESRAGALAGRADQLLQEFSFYPPENPVFSESGCKEVPIKLALNKF</sequence>
<dbReference type="Proteomes" id="UP000821853">
    <property type="component" value="Chromosome 1"/>
</dbReference>
<evidence type="ECO:0000313" key="3">
    <source>
        <dbReference type="EMBL" id="KAH9360593.1"/>
    </source>
</evidence>
<evidence type="ECO:0000313" key="4">
    <source>
        <dbReference type="Proteomes" id="UP000821853"/>
    </source>
</evidence>
<dbReference type="GO" id="GO:0016887">
    <property type="term" value="F:ATP hydrolysis activity"/>
    <property type="evidence" value="ECO:0007669"/>
    <property type="project" value="InterPro"/>
</dbReference>
<dbReference type="SUPFAM" id="SSF52540">
    <property type="entry name" value="P-loop containing nucleoside triphosphate hydrolases"/>
    <property type="match status" value="1"/>
</dbReference>
<organism evidence="3 4">
    <name type="scientific">Haemaphysalis longicornis</name>
    <name type="common">Bush tick</name>
    <dbReference type="NCBI Taxonomy" id="44386"/>
    <lineage>
        <taxon>Eukaryota</taxon>
        <taxon>Metazoa</taxon>
        <taxon>Ecdysozoa</taxon>
        <taxon>Arthropoda</taxon>
        <taxon>Chelicerata</taxon>
        <taxon>Arachnida</taxon>
        <taxon>Acari</taxon>
        <taxon>Parasitiformes</taxon>
        <taxon>Ixodida</taxon>
        <taxon>Ixodoidea</taxon>
        <taxon>Ixodidae</taxon>
        <taxon>Haemaphysalinae</taxon>
        <taxon>Haemaphysalis</taxon>
    </lineage>
</organism>
<dbReference type="PROSITE" id="PS51257">
    <property type="entry name" value="PROKAR_LIPOPROTEIN"/>
    <property type="match status" value="1"/>
</dbReference>
<dbReference type="PANTHER" id="PTHR10760">
    <property type="entry name" value="TORSIN"/>
    <property type="match status" value="1"/>
</dbReference>
<dbReference type="InterPro" id="IPR010448">
    <property type="entry name" value="Torsin"/>
</dbReference>
<keyword evidence="4" id="KW-1185">Reference proteome</keyword>
<evidence type="ECO:0000256" key="1">
    <source>
        <dbReference type="ARBA" id="ARBA00006235"/>
    </source>
</evidence>
<dbReference type="GO" id="GO:0005524">
    <property type="term" value="F:ATP binding"/>
    <property type="evidence" value="ECO:0007669"/>
    <property type="project" value="InterPro"/>
</dbReference>
<dbReference type="InterPro" id="IPR027417">
    <property type="entry name" value="P-loop_NTPase"/>
</dbReference>
<dbReference type="GO" id="GO:0012505">
    <property type="term" value="C:endomembrane system"/>
    <property type="evidence" value="ECO:0007669"/>
    <property type="project" value="UniProtKB-ARBA"/>
</dbReference>
<dbReference type="EMBL" id="JABSTR010000001">
    <property type="protein sequence ID" value="KAH9360593.1"/>
    <property type="molecule type" value="Genomic_DNA"/>
</dbReference>
<dbReference type="Gene3D" id="3.40.50.300">
    <property type="entry name" value="P-loop containing nucleotide triphosphate hydrolases"/>
    <property type="match status" value="1"/>
</dbReference>
<comment type="caution">
    <text evidence="3">The sequence shown here is derived from an EMBL/GenBank/DDBJ whole genome shotgun (WGS) entry which is preliminary data.</text>
</comment>
<evidence type="ECO:0000256" key="2">
    <source>
        <dbReference type="SAM" id="Phobius"/>
    </source>
</evidence>
<gene>
    <name evidence="3" type="ORF">HPB48_008653</name>
</gene>
<reference evidence="3 4" key="1">
    <citation type="journal article" date="2020" name="Cell">
        <title>Large-Scale Comparative Analyses of Tick Genomes Elucidate Their Genetic Diversity and Vector Capacities.</title>
        <authorList>
            <consortium name="Tick Genome and Microbiome Consortium (TIGMIC)"/>
            <person name="Jia N."/>
            <person name="Wang J."/>
            <person name="Shi W."/>
            <person name="Du L."/>
            <person name="Sun Y."/>
            <person name="Zhan W."/>
            <person name="Jiang J.F."/>
            <person name="Wang Q."/>
            <person name="Zhang B."/>
            <person name="Ji P."/>
            <person name="Bell-Sakyi L."/>
            <person name="Cui X.M."/>
            <person name="Yuan T.T."/>
            <person name="Jiang B.G."/>
            <person name="Yang W.F."/>
            <person name="Lam T.T."/>
            <person name="Chang Q.C."/>
            <person name="Ding S.J."/>
            <person name="Wang X.J."/>
            <person name="Zhu J.G."/>
            <person name="Ruan X.D."/>
            <person name="Zhao L."/>
            <person name="Wei J.T."/>
            <person name="Ye R.Z."/>
            <person name="Que T.C."/>
            <person name="Du C.H."/>
            <person name="Zhou Y.H."/>
            <person name="Cheng J.X."/>
            <person name="Dai P.F."/>
            <person name="Guo W.B."/>
            <person name="Han X.H."/>
            <person name="Huang E.J."/>
            <person name="Li L.F."/>
            <person name="Wei W."/>
            <person name="Gao Y.C."/>
            <person name="Liu J.Z."/>
            <person name="Shao H.Z."/>
            <person name="Wang X."/>
            <person name="Wang C.C."/>
            <person name="Yang T.C."/>
            <person name="Huo Q.B."/>
            <person name="Li W."/>
            <person name="Chen H.Y."/>
            <person name="Chen S.E."/>
            <person name="Zhou L.G."/>
            <person name="Ni X.B."/>
            <person name="Tian J.H."/>
            <person name="Sheng Y."/>
            <person name="Liu T."/>
            <person name="Pan Y.S."/>
            <person name="Xia L.Y."/>
            <person name="Li J."/>
            <person name="Zhao F."/>
            <person name="Cao W.C."/>
        </authorList>
    </citation>
    <scope>NUCLEOTIDE SEQUENCE [LARGE SCALE GENOMIC DNA]</scope>
    <source>
        <strain evidence="3">HaeL-2018</strain>
    </source>
</reference>
<keyword evidence="2" id="KW-0812">Transmembrane</keyword>
<dbReference type="VEuPathDB" id="VectorBase:HLOH_044086"/>